<dbReference type="STRING" id="77044.A0A1W2TRH2"/>
<keyword evidence="4" id="KW-1185">Reference proteome</keyword>
<dbReference type="OrthoDB" id="6133115at2759"/>
<organism evidence="3">
    <name type="scientific">Rosellinia necatrix</name>
    <name type="common">White root-rot fungus</name>
    <dbReference type="NCBI Taxonomy" id="77044"/>
    <lineage>
        <taxon>Eukaryota</taxon>
        <taxon>Fungi</taxon>
        <taxon>Dikarya</taxon>
        <taxon>Ascomycota</taxon>
        <taxon>Pezizomycotina</taxon>
        <taxon>Sordariomycetes</taxon>
        <taxon>Xylariomycetidae</taxon>
        <taxon>Xylariales</taxon>
        <taxon>Xylariaceae</taxon>
        <taxon>Rosellinia</taxon>
    </lineage>
</organism>
<name>A0A1W2TRH2_ROSNE</name>
<feature type="region of interest" description="Disordered" evidence="1">
    <location>
        <begin position="450"/>
        <end position="469"/>
    </location>
</feature>
<dbReference type="AlphaFoldDB" id="A0A1W2TRH2"/>
<accession>A0A1W2TRH2</accession>
<evidence type="ECO:0000259" key="2">
    <source>
        <dbReference type="Pfam" id="PF26082"/>
    </source>
</evidence>
<proteinExistence type="predicted"/>
<dbReference type="Pfam" id="PF26082">
    <property type="entry name" value="zf-C2H2_AcuF"/>
    <property type="match status" value="1"/>
</dbReference>
<gene>
    <name evidence="3" type="ORF">SAMD00023353_1502070</name>
</gene>
<evidence type="ECO:0000313" key="4">
    <source>
        <dbReference type="Proteomes" id="UP000054516"/>
    </source>
</evidence>
<protein>
    <recommendedName>
        <fullName evidence="2">Oxidoreductase acuF-like C2H2 type zinc-finger domain-containing protein</fullName>
    </recommendedName>
</protein>
<sequence length="481" mass="54459">MASPKPYNSISAEVNKVKSLLTDLVNAYVDTNIDVDEGNPLSASTFQDMLDRFKLWAGSLGAMHQPQSKLSLEQRLRRAPEVLVHVHEHLSEMQESLHDALEINNVSERDASNAGAAGSKVQHFTNSVDRDELSAQELAEEVSECIRSLFRLSIVIRGTSQGDRFATALKSTQSVFMDTFDIDYVAEKFPKLRSANNEWLKRRLGSAISKRRQFMKYCYDHKLHLEAEDEVEGSAKATTFVPVNINEETPVEKEEDYAVSLMTGTTVTDSDNSLSLPELNILSPNGEPFGCPICCTIQTFQHEGQWKRHAFGDLKAYVCTRGRSEDCGRLFFADRSTWFQHELSMHLSSYRCSLCDVKSIFRRDELRQHLNSSHGPLTHDQLSSLVGDGIHVPTSLRPQDCPFCEDWSIRLQEISQGRGSSHQRVSISRMRRHVATHQEQLALFAVPRFRNTGPEESPEPMSDESVSHNRDVVYIRVRRDS</sequence>
<reference evidence="3" key="1">
    <citation type="submission" date="2016-03" db="EMBL/GenBank/DDBJ databases">
        <title>Draft genome sequence of Rosellinia necatrix.</title>
        <authorList>
            <person name="Kanematsu S."/>
        </authorList>
    </citation>
    <scope>NUCLEOTIDE SEQUENCE [LARGE SCALE GENOMIC DNA]</scope>
    <source>
        <strain evidence="3">W97</strain>
    </source>
</reference>
<dbReference type="PANTHER" id="PTHR35391">
    <property type="entry name" value="C2H2-TYPE DOMAIN-CONTAINING PROTEIN-RELATED"/>
    <property type="match status" value="1"/>
</dbReference>
<evidence type="ECO:0000313" key="3">
    <source>
        <dbReference type="EMBL" id="GAP91060.1"/>
    </source>
</evidence>
<dbReference type="InterPro" id="IPR058925">
    <property type="entry name" value="zf-C2H2_AcuF"/>
</dbReference>
<dbReference type="OMA" id="PLSWARH"/>
<dbReference type="EMBL" id="DF977460">
    <property type="protein sequence ID" value="GAP91060.1"/>
    <property type="molecule type" value="Genomic_DNA"/>
</dbReference>
<evidence type="ECO:0000256" key="1">
    <source>
        <dbReference type="SAM" id="MobiDB-lite"/>
    </source>
</evidence>
<dbReference type="Proteomes" id="UP000054516">
    <property type="component" value="Unassembled WGS sequence"/>
</dbReference>
<dbReference type="PANTHER" id="PTHR35391:SF7">
    <property type="entry name" value="C2H2-TYPE DOMAIN-CONTAINING PROTEIN"/>
    <property type="match status" value="1"/>
</dbReference>
<feature type="domain" description="Oxidoreductase acuF-like C2H2 type zinc-finger" evidence="2">
    <location>
        <begin position="286"/>
        <end position="314"/>
    </location>
</feature>